<dbReference type="PIRSF" id="PIRSF004749">
    <property type="entry name" value="Pep_def"/>
    <property type="match status" value="1"/>
</dbReference>
<dbReference type="SUPFAM" id="SSF56420">
    <property type="entry name" value="Peptide deformylase"/>
    <property type="match status" value="1"/>
</dbReference>
<reference evidence="7 8" key="1">
    <citation type="submission" date="2009-01" db="EMBL/GenBank/DDBJ databases">
        <authorList>
            <person name="Qin X."/>
            <person name="Bachman B."/>
            <person name="Battles P."/>
            <person name="Bell A."/>
            <person name="Bess C."/>
            <person name="Bickham C."/>
            <person name="Chaboub L."/>
            <person name="Chen D."/>
            <person name="Coyle M."/>
            <person name="Deiros D.R."/>
            <person name="Dinh H."/>
            <person name="Forbes L."/>
            <person name="Fowler G."/>
            <person name="Francisco L."/>
            <person name="Fu Q."/>
            <person name="Gubbala S."/>
            <person name="Hale W."/>
            <person name="Han Y."/>
            <person name="Hemphill L."/>
            <person name="Highlander S.K."/>
            <person name="Hirani K."/>
            <person name="Hogues M."/>
            <person name="Jackson L."/>
            <person name="Jakkamsetti A."/>
            <person name="Javaid M."/>
            <person name="Jiang H."/>
            <person name="Korchina V."/>
            <person name="Kovar C."/>
            <person name="Lara F."/>
            <person name="Lee S."/>
            <person name="Mata R."/>
            <person name="Mathew T."/>
            <person name="Moen C."/>
            <person name="Morales K."/>
            <person name="Munidasa M."/>
            <person name="Nazareth L."/>
            <person name="Ngo R."/>
            <person name="Nguyen L."/>
            <person name="Okwuonu G."/>
            <person name="Ongeri F."/>
            <person name="Patil S."/>
            <person name="Petrosino J."/>
            <person name="Pham C."/>
            <person name="Pham P."/>
            <person name="Pu L.-L."/>
            <person name="Puazo M."/>
            <person name="Raj R."/>
            <person name="Reid J."/>
            <person name="Rouhana J."/>
            <person name="Saada N."/>
            <person name="Shang Y."/>
            <person name="Simmons D."/>
            <person name="Thornton R."/>
            <person name="Warren J."/>
            <person name="Weissenberger G."/>
            <person name="Zhang J."/>
            <person name="Zhang L."/>
            <person name="Zhou C."/>
            <person name="Zhu D."/>
            <person name="Muzny D."/>
            <person name="Worley K."/>
            <person name="Gibbs R."/>
        </authorList>
    </citation>
    <scope>NUCLEOTIDE SEQUENCE [LARGE SCALE GENOMIC DNA]</scope>
    <source>
        <strain evidence="7 8">ATCC 51866</strain>
    </source>
</reference>
<dbReference type="EMBL" id="ACHF01000011">
    <property type="protein sequence ID" value="EEI64134.1"/>
    <property type="molecule type" value="Genomic_DNA"/>
</dbReference>
<proteinExistence type="inferred from homology"/>
<feature type="binding site" evidence="6">
    <location>
        <position position="91"/>
    </location>
    <ligand>
        <name>Fe cation</name>
        <dbReference type="ChEBI" id="CHEBI:24875"/>
    </ligand>
</feature>
<name>A0ABM9XSF6_9CORY</name>
<dbReference type="CDD" id="cd00487">
    <property type="entry name" value="Pep_deformylase"/>
    <property type="match status" value="1"/>
</dbReference>
<dbReference type="NCBIfam" id="NF009483">
    <property type="entry name" value="PRK12846.1-4"/>
    <property type="match status" value="1"/>
</dbReference>
<feature type="active site" evidence="6">
    <location>
        <position position="134"/>
    </location>
</feature>
<keyword evidence="8" id="KW-1185">Reference proteome</keyword>
<sequence length="180" mass="19838">MIMPIVICGDPVLHTPTQPVETPLSPKLIDDMFETMYAANGVGLAANQVGLSQSFFVFDCEGVKGVVVNPVLETSEVPETMPDEEEDLEGCLSLPGEFFPTGRASWAKVTGTDENGNPVEFEGEDFLARCFQHECGHLKGQVYTDVTIGRYRREAKRAIRDNGWKIPGQTWMPEPGSEDE</sequence>
<feature type="binding site" evidence="6">
    <location>
        <position position="137"/>
    </location>
    <ligand>
        <name>Fe cation</name>
        <dbReference type="ChEBI" id="CHEBI:24875"/>
    </ligand>
</feature>
<dbReference type="PANTHER" id="PTHR10458:SF2">
    <property type="entry name" value="PEPTIDE DEFORMYLASE, MITOCHONDRIAL"/>
    <property type="match status" value="1"/>
</dbReference>
<keyword evidence="5 6" id="KW-0408">Iron</keyword>
<evidence type="ECO:0000256" key="1">
    <source>
        <dbReference type="ARBA" id="ARBA00010759"/>
    </source>
</evidence>
<dbReference type="GO" id="GO:0042586">
    <property type="term" value="F:peptide deformylase activity"/>
    <property type="evidence" value="ECO:0007669"/>
    <property type="project" value="UniProtKB-EC"/>
</dbReference>
<evidence type="ECO:0000256" key="4">
    <source>
        <dbReference type="ARBA" id="ARBA00022917"/>
    </source>
</evidence>
<dbReference type="Gene3D" id="3.90.45.10">
    <property type="entry name" value="Peptide deformylase"/>
    <property type="match status" value="1"/>
</dbReference>
<dbReference type="Pfam" id="PF01327">
    <property type="entry name" value="Pep_deformylase"/>
    <property type="match status" value="1"/>
</dbReference>
<evidence type="ECO:0000256" key="5">
    <source>
        <dbReference type="ARBA" id="ARBA00023004"/>
    </source>
</evidence>
<gene>
    <name evidence="6 7" type="primary">def</name>
    <name evidence="7" type="ORF">HMPREF0293_0221</name>
</gene>
<dbReference type="EC" id="3.5.1.88" evidence="6"/>
<dbReference type="Proteomes" id="UP000006237">
    <property type="component" value="Unassembled WGS sequence"/>
</dbReference>
<keyword evidence="2 6" id="KW-0479">Metal-binding</keyword>
<comment type="cofactor">
    <cofactor evidence="6">
        <name>Fe(2+)</name>
        <dbReference type="ChEBI" id="CHEBI:29033"/>
    </cofactor>
    <text evidence="6">Binds 1 Fe(2+) ion.</text>
</comment>
<accession>A0ABM9XSF6</accession>
<feature type="binding site" evidence="6">
    <location>
        <position position="133"/>
    </location>
    <ligand>
        <name>Fe cation</name>
        <dbReference type="ChEBI" id="CHEBI:24875"/>
    </ligand>
</feature>
<protein>
    <recommendedName>
        <fullName evidence="6">Peptide deformylase</fullName>
        <shortName evidence="6">PDF</shortName>
        <ecNumber evidence="6">3.5.1.88</ecNumber>
    </recommendedName>
    <alternativeName>
        <fullName evidence="6">Polypeptide deformylase</fullName>
    </alternativeName>
</protein>
<comment type="catalytic activity">
    <reaction evidence="6">
        <text>N-terminal N-formyl-L-methionyl-[peptide] + H2O = N-terminal L-methionyl-[peptide] + formate</text>
        <dbReference type="Rhea" id="RHEA:24420"/>
        <dbReference type="Rhea" id="RHEA-COMP:10639"/>
        <dbReference type="Rhea" id="RHEA-COMP:10640"/>
        <dbReference type="ChEBI" id="CHEBI:15377"/>
        <dbReference type="ChEBI" id="CHEBI:15740"/>
        <dbReference type="ChEBI" id="CHEBI:49298"/>
        <dbReference type="ChEBI" id="CHEBI:64731"/>
        <dbReference type="EC" id="3.5.1.88"/>
    </reaction>
</comment>
<dbReference type="InterPro" id="IPR023635">
    <property type="entry name" value="Peptide_deformylase"/>
</dbReference>
<organism evidence="7 8">
    <name type="scientific">Corynebacterium glucuronolyticum ATCC 51866</name>
    <dbReference type="NCBI Taxonomy" id="548478"/>
    <lineage>
        <taxon>Bacteria</taxon>
        <taxon>Bacillati</taxon>
        <taxon>Actinomycetota</taxon>
        <taxon>Actinomycetes</taxon>
        <taxon>Mycobacteriales</taxon>
        <taxon>Corynebacteriaceae</taxon>
        <taxon>Corynebacterium</taxon>
    </lineage>
</organism>
<keyword evidence="4 6" id="KW-0648">Protein biosynthesis</keyword>
<keyword evidence="3 6" id="KW-0378">Hydrolase</keyword>
<dbReference type="PRINTS" id="PR01576">
    <property type="entry name" value="PDEFORMYLASE"/>
</dbReference>
<comment type="caution">
    <text evidence="7">The sequence shown here is derived from an EMBL/GenBank/DDBJ whole genome shotgun (WGS) entry which is preliminary data.</text>
</comment>
<dbReference type="HAMAP" id="MF_00163">
    <property type="entry name" value="Pep_deformylase"/>
    <property type="match status" value="1"/>
</dbReference>
<dbReference type="PANTHER" id="PTHR10458">
    <property type="entry name" value="PEPTIDE DEFORMYLASE"/>
    <property type="match status" value="1"/>
</dbReference>
<evidence type="ECO:0000313" key="7">
    <source>
        <dbReference type="EMBL" id="EEI64134.1"/>
    </source>
</evidence>
<evidence type="ECO:0000256" key="6">
    <source>
        <dbReference type="HAMAP-Rule" id="MF_00163"/>
    </source>
</evidence>
<comment type="function">
    <text evidence="6">Removes the formyl group from the N-terminal Met of newly synthesized proteins. Requires at least a dipeptide for an efficient rate of reaction. N-terminal L-methionine is a prerequisite for activity but the enzyme has broad specificity at other positions.</text>
</comment>
<evidence type="ECO:0000256" key="2">
    <source>
        <dbReference type="ARBA" id="ARBA00022723"/>
    </source>
</evidence>
<dbReference type="NCBIfam" id="NF001159">
    <property type="entry name" value="PRK00150.1-3"/>
    <property type="match status" value="1"/>
</dbReference>
<comment type="similarity">
    <text evidence="1 6">Belongs to the polypeptide deformylase family.</text>
</comment>
<dbReference type="NCBIfam" id="TIGR00079">
    <property type="entry name" value="pept_deformyl"/>
    <property type="match status" value="1"/>
</dbReference>
<dbReference type="InterPro" id="IPR036821">
    <property type="entry name" value="Peptide_deformylase_sf"/>
</dbReference>
<evidence type="ECO:0000256" key="3">
    <source>
        <dbReference type="ARBA" id="ARBA00022801"/>
    </source>
</evidence>
<evidence type="ECO:0000313" key="8">
    <source>
        <dbReference type="Proteomes" id="UP000006237"/>
    </source>
</evidence>